<organism evidence="2 3">
    <name type="scientific">Brassica cretica</name>
    <name type="common">Mustard</name>
    <dbReference type="NCBI Taxonomy" id="69181"/>
    <lineage>
        <taxon>Eukaryota</taxon>
        <taxon>Viridiplantae</taxon>
        <taxon>Streptophyta</taxon>
        <taxon>Embryophyta</taxon>
        <taxon>Tracheophyta</taxon>
        <taxon>Spermatophyta</taxon>
        <taxon>Magnoliopsida</taxon>
        <taxon>eudicotyledons</taxon>
        <taxon>Gunneridae</taxon>
        <taxon>Pentapetalae</taxon>
        <taxon>rosids</taxon>
        <taxon>malvids</taxon>
        <taxon>Brassicales</taxon>
        <taxon>Brassicaceae</taxon>
        <taxon>Brassiceae</taxon>
        <taxon>Brassica</taxon>
    </lineage>
</organism>
<evidence type="ECO:0000313" key="2">
    <source>
        <dbReference type="EMBL" id="KAF3590441.1"/>
    </source>
</evidence>
<feature type="compositionally biased region" description="Polar residues" evidence="1">
    <location>
        <begin position="147"/>
        <end position="160"/>
    </location>
</feature>
<feature type="compositionally biased region" description="Basic and acidic residues" evidence="1">
    <location>
        <begin position="7"/>
        <end position="20"/>
    </location>
</feature>
<proteinExistence type="predicted"/>
<comment type="caution">
    <text evidence="2">The sequence shown here is derived from an EMBL/GenBank/DDBJ whole genome shotgun (WGS) entry which is preliminary data.</text>
</comment>
<dbReference type="EMBL" id="QGKV02000299">
    <property type="protein sequence ID" value="KAF3590441.1"/>
    <property type="molecule type" value="Genomic_DNA"/>
</dbReference>
<gene>
    <name evidence="2" type="ORF">DY000_02021549</name>
</gene>
<evidence type="ECO:0000256" key="1">
    <source>
        <dbReference type="SAM" id="MobiDB-lite"/>
    </source>
</evidence>
<sequence>MATTLIQDRDENGDMHDQDGNLRNAASQRLDDQRDISLKVNVEIPDARVVEEEKLQEGDFDVEISMIFGNSHWCRPTPRDEYRSMEWDEHRSTLDVQHRSPESVASCEMVRIMTHEKFTARHPHPPKPLHVNINRRNVARLNALRNPSQPSETPTDNISEQSEDAPEPMQVDQATVGRTLTKRKEKVPRHLKRGANEKEMESFRKRILRIPMDKPFEEAYFIYRLWMFFRETKETEEDIRRMFHHFLVDSIPKYYNSTSYLREYKSLRIGMRMETCMTKKVICAMQQVRG</sequence>
<keyword evidence="3" id="KW-1185">Reference proteome</keyword>
<reference evidence="2 3" key="1">
    <citation type="journal article" date="2020" name="BMC Genomics">
        <title>Intraspecific diversification of the crop wild relative Brassica cretica Lam. using demographic model selection.</title>
        <authorList>
            <person name="Kioukis A."/>
            <person name="Michalopoulou V.A."/>
            <person name="Briers L."/>
            <person name="Pirintsos S."/>
            <person name="Studholme D.J."/>
            <person name="Pavlidis P."/>
            <person name="Sarris P.F."/>
        </authorList>
    </citation>
    <scope>NUCLEOTIDE SEQUENCE [LARGE SCALE GENOMIC DNA]</scope>
    <source>
        <strain evidence="3">cv. PFS-1207/04</strain>
    </source>
</reference>
<accession>A0ABQ7E1F0</accession>
<evidence type="ECO:0000313" key="3">
    <source>
        <dbReference type="Proteomes" id="UP000266723"/>
    </source>
</evidence>
<feature type="region of interest" description="Disordered" evidence="1">
    <location>
        <begin position="1"/>
        <end position="27"/>
    </location>
</feature>
<protein>
    <submittedName>
        <fullName evidence="2">Uncharacterized protein</fullName>
    </submittedName>
</protein>
<name>A0ABQ7E1F0_BRACR</name>
<feature type="region of interest" description="Disordered" evidence="1">
    <location>
        <begin position="145"/>
        <end position="181"/>
    </location>
</feature>
<dbReference type="Proteomes" id="UP000266723">
    <property type="component" value="Unassembled WGS sequence"/>
</dbReference>